<dbReference type="InterPro" id="IPR023696">
    <property type="entry name" value="Ureohydrolase_dom_sf"/>
</dbReference>
<sequence length="289" mass="31943">MKNLRLTFPQWQGAGQEVVQQLVTELPIEQSRQGYMLGSQLLDFLAPKTQSVTRQVAVSKQWETPEQQGILAYSAIYQQLQNAWAILQQEQPERVITLGGDCAVSVAPFAYLADKYADDVAIIWIDAHPDLNLPYDPYRGFHAMALAQIGGFGDANITATLPQHKIKLENALIVGLREFSNPAEQRRQDWGIASISSQAANQSSTPILQWLKQTGKSKVLIHLDLDVLDPNELKIAVGTDPNGMTLSAVSRVINDIAKQSDIVGFTIAEPMPREMIKLKGLLNSLPCWG</sequence>
<dbReference type="RefSeq" id="WP_279572770.1">
    <property type="nucleotide sequence ID" value="NZ_LWID01000001.1"/>
</dbReference>
<proteinExistence type="inferred from homology"/>
<dbReference type="Gene3D" id="3.40.800.10">
    <property type="entry name" value="Ureohydrolase domain"/>
    <property type="match status" value="1"/>
</dbReference>
<keyword evidence="1" id="KW-0479">Metal-binding</keyword>
<evidence type="ECO:0000313" key="6">
    <source>
        <dbReference type="Proteomes" id="UP001155500"/>
    </source>
</evidence>
<evidence type="ECO:0000256" key="3">
    <source>
        <dbReference type="ARBA" id="ARBA00023211"/>
    </source>
</evidence>
<keyword evidence="6" id="KW-1185">Reference proteome</keyword>
<keyword evidence="2" id="KW-0378">Hydrolase</keyword>
<reference evidence="5" key="1">
    <citation type="submission" date="2016-03" db="EMBL/GenBank/DDBJ databases">
        <title>Co-evolution between Pasteurellaceae and their hosts.</title>
        <authorList>
            <person name="Hansen M.J."/>
            <person name="Bojesen A.M."/>
            <person name="Planet P."/>
        </authorList>
    </citation>
    <scope>NUCLEOTIDE SEQUENCE</scope>
    <source>
        <strain evidence="5">146/S8/89</strain>
    </source>
</reference>
<protein>
    <recommendedName>
        <fullName evidence="7">Arginase</fullName>
    </recommendedName>
</protein>
<dbReference type="PRINTS" id="PR00116">
    <property type="entry name" value="ARGINASE"/>
</dbReference>
<dbReference type="CDD" id="cd09999">
    <property type="entry name" value="Arginase-like_1"/>
    <property type="match status" value="1"/>
</dbReference>
<name>A0A9X4PCY8_9PAST</name>
<organism evidence="5 6">
    <name type="scientific">Volucribacter amazonae</name>
    <dbReference type="NCBI Taxonomy" id="256731"/>
    <lineage>
        <taxon>Bacteria</taxon>
        <taxon>Pseudomonadati</taxon>
        <taxon>Pseudomonadota</taxon>
        <taxon>Gammaproteobacteria</taxon>
        <taxon>Pasteurellales</taxon>
        <taxon>Pasteurellaceae</taxon>
        <taxon>Volucribacter</taxon>
    </lineage>
</organism>
<keyword evidence="3" id="KW-0464">Manganese</keyword>
<gene>
    <name evidence="5" type="ORF">A6A20_06930</name>
</gene>
<evidence type="ECO:0000256" key="2">
    <source>
        <dbReference type="ARBA" id="ARBA00022801"/>
    </source>
</evidence>
<dbReference type="GO" id="GO:0030145">
    <property type="term" value="F:manganese ion binding"/>
    <property type="evidence" value="ECO:0007669"/>
    <property type="project" value="TreeGrafter"/>
</dbReference>
<dbReference type="PROSITE" id="PS51409">
    <property type="entry name" value="ARGINASE_2"/>
    <property type="match status" value="1"/>
</dbReference>
<dbReference type="GO" id="GO:0005829">
    <property type="term" value="C:cytosol"/>
    <property type="evidence" value="ECO:0007669"/>
    <property type="project" value="TreeGrafter"/>
</dbReference>
<dbReference type="EMBL" id="LWID01000001">
    <property type="protein sequence ID" value="MDG6895359.1"/>
    <property type="molecule type" value="Genomic_DNA"/>
</dbReference>
<evidence type="ECO:0000256" key="1">
    <source>
        <dbReference type="ARBA" id="ARBA00022723"/>
    </source>
</evidence>
<dbReference type="Proteomes" id="UP001155500">
    <property type="component" value="Unassembled WGS sequence"/>
</dbReference>
<dbReference type="PANTHER" id="PTHR43782:SF3">
    <property type="entry name" value="ARGINASE"/>
    <property type="match status" value="1"/>
</dbReference>
<evidence type="ECO:0000256" key="4">
    <source>
        <dbReference type="PROSITE-ProRule" id="PRU00742"/>
    </source>
</evidence>
<dbReference type="AlphaFoldDB" id="A0A9X4PCY8"/>
<comment type="similarity">
    <text evidence="4">Belongs to the arginase family.</text>
</comment>
<evidence type="ECO:0008006" key="7">
    <source>
        <dbReference type="Google" id="ProtNLM"/>
    </source>
</evidence>
<comment type="caution">
    <text evidence="5">The sequence shown here is derived from an EMBL/GenBank/DDBJ whole genome shotgun (WGS) entry which is preliminary data.</text>
</comment>
<dbReference type="GO" id="GO:0004053">
    <property type="term" value="F:arginase activity"/>
    <property type="evidence" value="ECO:0007669"/>
    <property type="project" value="TreeGrafter"/>
</dbReference>
<dbReference type="SUPFAM" id="SSF52768">
    <property type="entry name" value="Arginase/deacetylase"/>
    <property type="match status" value="1"/>
</dbReference>
<dbReference type="PANTHER" id="PTHR43782">
    <property type="entry name" value="ARGINASE"/>
    <property type="match status" value="1"/>
</dbReference>
<dbReference type="InterPro" id="IPR006035">
    <property type="entry name" value="Ureohydrolase"/>
</dbReference>
<evidence type="ECO:0000313" key="5">
    <source>
        <dbReference type="EMBL" id="MDG6895359.1"/>
    </source>
</evidence>
<dbReference type="Pfam" id="PF00491">
    <property type="entry name" value="Arginase"/>
    <property type="match status" value="1"/>
</dbReference>
<accession>A0A9X4PCY8</accession>